<comment type="caution">
    <text evidence="4">The sequence shown here is derived from an EMBL/GenBank/DDBJ whole genome shotgun (WGS) entry which is preliminary data.</text>
</comment>
<organism evidence="4 5">
    <name type="scientific">Cylindrotheca closterium</name>
    <dbReference type="NCBI Taxonomy" id="2856"/>
    <lineage>
        <taxon>Eukaryota</taxon>
        <taxon>Sar</taxon>
        <taxon>Stramenopiles</taxon>
        <taxon>Ochrophyta</taxon>
        <taxon>Bacillariophyta</taxon>
        <taxon>Bacillariophyceae</taxon>
        <taxon>Bacillariophycidae</taxon>
        <taxon>Bacillariales</taxon>
        <taxon>Bacillariaceae</taxon>
        <taxon>Cylindrotheca</taxon>
    </lineage>
</organism>
<feature type="domain" description="J" evidence="3">
    <location>
        <begin position="1533"/>
        <end position="1592"/>
    </location>
</feature>
<dbReference type="Proteomes" id="UP001295423">
    <property type="component" value="Unassembled WGS sequence"/>
</dbReference>
<dbReference type="PROSITE" id="PS50076">
    <property type="entry name" value="DNAJ_2"/>
    <property type="match status" value="1"/>
</dbReference>
<dbReference type="SUPFAM" id="SSF52540">
    <property type="entry name" value="P-loop containing nucleoside triphosphate hydrolases"/>
    <property type="match status" value="1"/>
</dbReference>
<dbReference type="Pfam" id="PF00226">
    <property type="entry name" value="DnaJ"/>
    <property type="match status" value="1"/>
</dbReference>
<dbReference type="SMART" id="SM00271">
    <property type="entry name" value="DnaJ"/>
    <property type="match status" value="1"/>
</dbReference>
<dbReference type="InterPro" id="IPR001623">
    <property type="entry name" value="DnaJ_domain"/>
</dbReference>
<dbReference type="EMBL" id="CAKOGP040002313">
    <property type="protein sequence ID" value="CAJ1966719.1"/>
    <property type="molecule type" value="Genomic_DNA"/>
</dbReference>
<feature type="coiled-coil region" evidence="1">
    <location>
        <begin position="1099"/>
        <end position="1134"/>
    </location>
</feature>
<accession>A0AAD2JNE3</accession>
<evidence type="ECO:0000256" key="1">
    <source>
        <dbReference type="SAM" id="Coils"/>
    </source>
</evidence>
<dbReference type="InterPro" id="IPR036869">
    <property type="entry name" value="J_dom_sf"/>
</dbReference>
<sequence length="1711" mass="193477">MTVDESWGMVQENESGEEMSTSEYSFGSVDSDESFMDLANSFGRSFDINMLKESIETGSKILEHVTNKNVVLVIGKTGAGKSTFIQGIAGKELHETVHVTMCDGKAVEKSVYDAKEALPEFIIGHSKSSQTKAFCFFVPPKQDGKEEIVYIDTPGFEDTRHEEIDIATSVMLSHIAKKCKSLRFVVLINYTSLLEDRGGAARSILRFTRAFVKDFSKDKKGFMFLFTHTNEISGVSDDLASSRKALLEEISRLRADSDTSDKDLLGLLDFLKISLLKRYPFIDVLHPMESNFETLKSSIEKKLSKIKSPTMAESCGLTGASRNRLTGEITSIMLRSRQHLQSEPPNVQVVRDNHELLQYLSSEINFSEVQKATDESSAWIERFVQHSKRSIEDEISKGGVNDEMFYAASAKHVREMLEQLDILGVQKLSECFFRKIGDVVSVCCCSLQLDRSVMSHSSIRTLNKLSCWCNAFPEFVDQYTAAIEELKSAIAKNIETINQFNCDGEVDPEAISGFMDSVCLLNSILRNMDPLMNHDLDFDNMKNAREHSLTVARQLLFSLNEDDSDALGVVALDEESLENLSARIGVLEAMRLGLSAVKDFADLASIAGERLASLQGNVSTHFEAMCDDVKKSGIDQVRVSLQRLQAVLNRCYGIAGLASGEMHRNFQNLLGIVEQKFRSASESLLRIALPMDSAECVLKGGEAGVALNEFAQHIWFDELLPEGISIIAETCDTVRDANERFCQTIRKEIVDHLDIKKLKTTDINELQKACRFKSIATLKQVKIAYNRFLEIEEFAETTNNEAMLIDCNSVRSMIFTRTRRAMKAMKDLTKASTLDFEQREKARTIFVRLNAHLEEIQLLTLFTKDQEYSKRLESTRGLLLATVNGFVEVIEASFKSETDFKAMASILLVLSELDYGDSHFVNSLLPSLPDLISQARQAVMKSVDKVQKLVSATSNWEEINLQMTLLNGALALDSFLEGDVAIQLQTLKAFREGKETRVDSRIDEMIAAEDYLGIGELLSPLANSKDQLKRKKFSTCILLIEAALEMRSGKSLDFLPRGLPPMETTFAIVQNLDKLKEADQELFKHTKFGSYPRELRNLKESISKDMKKLKSTLNQKLRQSLEQLESDLSDFRIGRIAADRKAVMRFTAAARKHIFGHNSDRLKKVLDHYDKILASVPKLVTQFFDSWFKDGKDLVTILRSLRRASLSGNPETVDIAELYNKTKNDLNDRLDDAILEIETVVGEQKCYGDGINVFRSLQRCVDSGLREHIIDQSIFKIEELMEAWHSDGIVICNQSKGEHEGAYLEIAATLDRLDPSGPSLLGFKKLKAWYCGEEYNSLRTYTEKVCRTIYNRGMTAMRSRNLDMVDKCLQHLIAWNAAVGKHVKAVATNIKLLQNCLETVYLDVCEKLKSAVQGTSTLHCKSLFDEFRQILVEAPSILQMDDCRRAYALTNQLFCEKLEGEVAKVKDALQLKQPYDFLEIKVIVEDVRSFGDFMADHYAVLFEEVKHKDIFLKRIAEVCHEHFKDGRDFGNIRHYIALGLAPSASHQDIKRAYHVLMKRFHPDKMANRDDNTSVEKCKRLNEAWEALNDVQRSSTVSEGKPFSRLIHGVRDCLLAAVRGNLRNQQYEAVAQLLGRLYAVRELEDLVSPPLDSKHIEESVTDLVRNHVERLRVSVKSHWSERHYKELQQDIDDLKLMEKHFKSASKTALVYC</sequence>
<dbReference type="Gene3D" id="1.10.287.110">
    <property type="entry name" value="DnaJ domain"/>
    <property type="match status" value="1"/>
</dbReference>
<reference evidence="4" key="1">
    <citation type="submission" date="2023-08" db="EMBL/GenBank/DDBJ databases">
        <authorList>
            <person name="Audoor S."/>
            <person name="Bilcke G."/>
        </authorList>
    </citation>
    <scope>NUCLEOTIDE SEQUENCE</scope>
</reference>
<proteinExistence type="predicted"/>
<gene>
    <name evidence="4" type="ORF">CYCCA115_LOCUS22302</name>
</gene>
<keyword evidence="5" id="KW-1185">Reference proteome</keyword>
<dbReference type="InterPro" id="IPR027417">
    <property type="entry name" value="P-loop_NTPase"/>
</dbReference>
<evidence type="ECO:0000313" key="5">
    <source>
        <dbReference type="Proteomes" id="UP001295423"/>
    </source>
</evidence>
<feature type="region of interest" description="Disordered" evidence="2">
    <location>
        <begin position="1"/>
        <end position="24"/>
    </location>
</feature>
<dbReference type="CDD" id="cd06257">
    <property type="entry name" value="DnaJ"/>
    <property type="match status" value="1"/>
</dbReference>
<evidence type="ECO:0000313" key="4">
    <source>
        <dbReference type="EMBL" id="CAJ1966719.1"/>
    </source>
</evidence>
<keyword evidence="1" id="KW-0175">Coiled coil</keyword>
<dbReference type="SUPFAM" id="SSF46565">
    <property type="entry name" value="Chaperone J-domain"/>
    <property type="match status" value="1"/>
</dbReference>
<protein>
    <recommendedName>
        <fullName evidence="3">J domain-containing protein</fullName>
    </recommendedName>
</protein>
<evidence type="ECO:0000259" key="3">
    <source>
        <dbReference type="PROSITE" id="PS50076"/>
    </source>
</evidence>
<name>A0AAD2JNE3_9STRA</name>
<dbReference type="Gene3D" id="3.40.50.300">
    <property type="entry name" value="P-loop containing nucleotide triphosphate hydrolases"/>
    <property type="match status" value="1"/>
</dbReference>
<evidence type="ECO:0000256" key="2">
    <source>
        <dbReference type="SAM" id="MobiDB-lite"/>
    </source>
</evidence>
<dbReference type="PRINTS" id="PR00625">
    <property type="entry name" value="JDOMAIN"/>
</dbReference>